<dbReference type="EMBL" id="JAPYYP010000001">
    <property type="protein sequence ID" value="MDA5106919.1"/>
    <property type="molecule type" value="Genomic_DNA"/>
</dbReference>
<organism evidence="8 9">
    <name type="scientific">Brevibacillus thermoruber</name>
    <dbReference type="NCBI Taxonomy" id="33942"/>
    <lineage>
        <taxon>Bacteria</taxon>
        <taxon>Bacillati</taxon>
        <taxon>Bacillota</taxon>
        <taxon>Bacilli</taxon>
        <taxon>Bacillales</taxon>
        <taxon>Paenibacillaceae</taxon>
        <taxon>Brevibacillus</taxon>
    </lineage>
</organism>
<keyword evidence="4 6" id="KW-1133">Transmembrane helix</keyword>
<evidence type="ECO:0000256" key="3">
    <source>
        <dbReference type="ARBA" id="ARBA00022748"/>
    </source>
</evidence>
<dbReference type="Pfam" id="PF05140">
    <property type="entry name" value="ResB"/>
    <property type="match status" value="1"/>
</dbReference>
<dbReference type="PANTHER" id="PTHR31566:SF0">
    <property type="entry name" value="CYTOCHROME C BIOGENESIS PROTEIN CCS1, CHLOROPLASTIC"/>
    <property type="match status" value="1"/>
</dbReference>
<evidence type="ECO:0000256" key="5">
    <source>
        <dbReference type="ARBA" id="ARBA00023136"/>
    </source>
</evidence>
<dbReference type="InterPro" id="IPR007816">
    <property type="entry name" value="ResB-like_domain"/>
</dbReference>
<evidence type="ECO:0000313" key="9">
    <source>
        <dbReference type="Proteomes" id="UP001151071"/>
    </source>
</evidence>
<feature type="transmembrane region" description="Helical" evidence="6">
    <location>
        <begin position="230"/>
        <end position="248"/>
    </location>
</feature>
<dbReference type="Proteomes" id="UP001151071">
    <property type="component" value="Unassembled WGS sequence"/>
</dbReference>
<keyword evidence="9" id="KW-1185">Reference proteome</keyword>
<evidence type="ECO:0000256" key="4">
    <source>
        <dbReference type="ARBA" id="ARBA00022989"/>
    </source>
</evidence>
<gene>
    <name evidence="8" type="ORF">O3V59_00955</name>
</gene>
<name>A0A9X3TM13_9BACL</name>
<dbReference type="GO" id="GO:0017004">
    <property type="term" value="P:cytochrome complex assembly"/>
    <property type="evidence" value="ECO:0007669"/>
    <property type="project" value="UniProtKB-KW"/>
</dbReference>
<keyword evidence="2 6" id="KW-0812">Transmembrane</keyword>
<sequence>MDQRKCECGHANPVGTLLCESCGRPLEQELTAQTGEAAQVGQAAFPDMRYEGMARRSQTYTNTLIDRVWNTFSSVKVAIGIIIVILIASAIGTIFPQQQYIPVPVPTEADVARFYSETYGTLGQIYYALGFHNMYSSWWFVTLLVALGTSLVICSLDRVIPLYKALNKPRVNQHVSFLKGQKLYGEAELSAETQPGAVADKAAEALRKKGYRIFRDGDALMAEKGRFSRWGPYVNHIGLIIFLIGVLMRNIPGFYLDQFVWVREGQTVAVPDTPYYVKNVAYHTEYWSEEEMPQKLDLNGGAIPKKFQTDAILYLNKNADLPGAKPELVEVKRGPIVVNHPMIHEDLSLVQSGVQEMQLGALNFVLIDRQAGGKPVGPIKLDLYEPNPELQVGDGIKVRVLEYFPDFIMGPDNKPATKTNLPNNPMFALEVISEKDNVREKMVYLRGTIITQKADSRYTLEIKMPDLIDISGLMVRIDKAVPVIYFGAIIFMIGVVMGFFWQHRRIWVQFHEGRLLLAGHTNKNWYGLRREMQTLIEQTELPIALEDRSKA</sequence>
<dbReference type="RefSeq" id="WP_035297857.1">
    <property type="nucleotide sequence ID" value="NZ_JAPYYP010000001.1"/>
</dbReference>
<feature type="transmembrane region" description="Helical" evidence="6">
    <location>
        <begin position="138"/>
        <end position="160"/>
    </location>
</feature>
<dbReference type="PANTHER" id="PTHR31566">
    <property type="entry name" value="CYTOCHROME C BIOGENESIS PROTEIN CCS1, CHLOROPLASTIC"/>
    <property type="match status" value="1"/>
</dbReference>
<accession>A0A9X3TM13</accession>
<dbReference type="InterPro" id="IPR023494">
    <property type="entry name" value="Cyt_c_bgen_Ccs1/CcsB/ResB"/>
</dbReference>
<feature type="domain" description="ResB-like" evidence="7">
    <location>
        <begin position="75"/>
        <end position="532"/>
    </location>
</feature>
<dbReference type="AlphaFoldDB" id="A0A9X3TM13"/>
<reference evidence="8" key="1">
    <citation type="submission" date="2022-12" db="EMBL/GenBank/DDBJ databases">
        <title>Draft genome sequence of the thermophilic strain Brevibacillus thermoruber HT42, isolated from Los Humeros, Puebla, Mexico, with biotechnological potential.</title>
        <authorList>
            <person name="Lara Sanchez J."/>
            <person name="Solis Palacios R."/>
            <person name="Bustos Baena A.S."/>
            <person name="Ruz Baez A.E."/>
            <person name="Espinosa Luna G."/>
            <person name="Oliart Ros R.M."/>
        </authorList>
    </citation>
    <scope>NUCLEOTIDE SEQUENCE</scope>
    <source>
        <strain evidence="8">HT42</strain>
    </source>
</reference>
<feature type="transmembrane region" description="Helical" evidence="6">
    <location>
        <begin position="483"/>
        <end position="501"/>
    </location>
</feature>
<evidence type="ECO:0000259" key="7">
    <source>
        <dbReference type="Pfam" id="PF05140"/>
    </source>
</evidence>
<protein>
    <submittedName>
        <fullName evidence="8">Cytochrome c biogenesis protein ResB</fullName>
    </submittedName>
</protein>
<evidence type="ECO:0000313" key="8">
    <source>
        <dbReference type="EMBL" id="MDA5106919.1"/>
    </source>
</evidence>
<feature type="transmembrane region" description="Helical" evidence="6">
    <location>
        <begin position="77"/>
        <end position="95"/>
    </location>
</feature>
<comment type="caution">
    <text evidence="8">The sequence shown here is derived from an EMBL/GenBank/DDBJ whole genome shotgun (WGS) entry which is preliminary data.</text>
</comment>
<evidence type="ECO:0000256" key="6">
    <source>
        <dbReference type="SAM" id="Phobius"/>
    </source>
</evidence>
<keyword evidence="5 6" id="KW-0472">Membrane</keyword>
<dbReference type="GO" id="GO:0016020">
    <property type="term" value="C:membrane"/>
    <property type="evidence" value="ECO:0007669"/>
    <property type="project" value="UniProtKB-SubCell"/>
</dbReference>
<proteinExistence type="predicted"/>
<keyword evidence="3" id="KW-0201">Cytochrome c-type biogenesis</keyword>
<evidence type="ECO:0000256" key="1">
    <source>
        <dbReference type="ARBA" id="ARBA00004141"/>
    </source>
</evidence>
<comment type="subcellular location">
    <subcellularLocation>
        <location evidence="1">Membrane</location>
        <topology evidence="1">Multi-pass membrane protein</topology>
    </subcellularLocation>
</comment>
<evidence type="ECO:0000256" key="2">
    <source>
        <dbReference type="ARBA" id="ARBA00022692"/>
    </source>
</evidence>